<feature type="transmembrane region" description="Helical" evidence="1">
    <location>
        <begin position="192"/>
        <end position="209"/>
    </location>
</feature>
<evidence type="ECO:0000313" key="3">
    <source>
        <dbReference type="Proteomes" id="UP000199064"/>
    </source>
</evidence>
<accession>A0A1H4JXI4</accession>
<dbReference type="AlphaFoldDB" id="A0A1H4JXI4"/>
<evidence type="ECO:0000256" key="1">
    <source>
        <dbReference type="SAM" id="Phobius"/>
    </source>
</evidence>
<reference evidence="3" key="1">
    <citation type="submission" date="2016-10" db="EMBL/GenBank/DDBJ databases">
        <authorList>
            <person name="Varghese N."/>
            <person name="Submissions S."/>
        </authorList>
    </citation>
    <scope>NUCLEOTIDE SEQUENCE [LARGE SCALE GENOMIC DNA]</scope>
    <source>
        <strain evidence="3">ES.061</strain>
    </source>
</reference>
<keyword evidence="1" id="KW-0812">Transmembrane</keyword>
<sequence>MNAIGRRAVSAGAALCFSGGAAWAHASERGYVLLLPTDYYLFGGMLAVALSFLILVFLPVQGVERLLSRRISLLPMPLDGRAVTSTLSFLALAAIVYAGFQGSRDPLSNPLPLVIWTLLWVGVTVAQGLLGNLWAWINPWYGPWRMLVRAGLPEGGIRPLPAVLGRWPACLTLFGFAWFELVYLAPADPERLAVAVSLYWGFTFAGMVLFGHESWCTRAEFLSLFFGMLSRLSLFALSGEGRRKRLVLGLPGHKLGGAAALSLSGVAFLLLALSSVSFDGLKHTFFWLDLIGINPLEFPGRSAVTGESSLGLVVMFGLLFSGFMGAVWLGCRLAGKRGVRKLAGLLAWSIIPIALAYHFSHYMVGFTINSQYALAALSDPLMRGWNLFGTAGMHVQAGATLGAQSAWIIWNAQAVAIIGGHVLAVVLAHLIAYRHFGSARLATVSQIPLAVLMVGYTVFGLWLLSAPTAG</sequence>
<dbReference type="EMBL" id="FNSL01000001">
    <property type="protein sequence ID" value="SEB50857.1"/>
    <property type="molecule type" value="Genomic_DNA"/>
</dbReference>
<feature type="transmembrane region" description="Helical" evidence="1">
    <location>
        <begin position="40"/>
        <end position="60"/>
    </location>
</feature>
<name>A0A1H4JXI4_9HYPH</name>
<protein>
    <recommendedName>
        <fullName evidence="4">Fenitrothion hydrolase</fullName>
    </recommendedName>
</protein>
<organism evidence="2 3">
    <name type="scientific">Nitratireductor aquibiodomus</name>
    <dbReference type="NCBI Taxonomy" id="204799"/>
    <lineage>
        <taxon>Bacteria</taxon>
        <taxon>Pseudomonadati</taxon>
        <taxon>Pseudomonadota</taxon>
        <taxon>Alphaproteobacteria</taxon>
        <taxon>Hyphomicrobiales</taxon>
        <taxon>Phyllobacteriaceae</taxon>
        <taxon>Nitratireductor</taxon>
    </lineage>
</organism>
<dbReference type="RefSeq" id="WP_090328351.1">
    <property type="nucleotide sequence ID" value="NZ_FNSL01000001.1"/>
</dbReference>
<feature type="transmembrane region" description="Helical" evidence="1">
    <location>
        <begin position="444"/>
        <end position="464"/>
    </location>
</feature>
<feature type="transmembrane region" description="Helical" evidence="1">
    <location>
        <begin position="408"/>
        <end position="432"/>
    </location>
</feature>
<feature type="transmembrane region" description="Helical" evidence="1">
    <location>
        <begin position="258"/>
        <end position="278"/>
    </location>
</feature>
<feature type="transmembrane region" description="Helical" evidence="1">
    <location>
        <begin position="342"/>
        <end position="360"/>
    </location>
</feature>
<dbReference type="Proteomes" id="UP000199064">
    <property type="component" value="Unassembled WGS sequence"/>
</dbReference>
<keyword evidence="1" id="KW-1133">Transmembrane helix</keyword>
<feature type="transmembrane region" description="Helical" evidence="1">
    <location>
        <begin position="167"/>
        <end position="186"/>
    </location>
</feature>
<feature type="transmembrane region" description="Helical" evidence="1">
    <location>
        <begin position="221"/>
        <end position="238"/>
    </location>
</feature>
<keyword evidence="1" id="KW-0472">Membrane</keyword>
<evidence type="ECO:0000313" key="2">
    <source>
        <dbReference type="EMBL" id="SEB50857.1"/>
    </source>
</evidence>
<keyword evidence="3" id="KW-1185">Reference proteome</keyword>
<proteinExistence type="predicted"/>
<feature type="transmembrane region" description="Helical" evidence="1">
    <location>
        <begin position="310"/>
        <end position="330"/>
    </location>
</feature>
<feature type="transmembrane region" description="Helical" evidence="1">
    <location>
        <begin position="113"/>
        <end position="137"/>
    </location>
</feature>
<feature type="transmembrane region" description="Helical" evidence="1">
    <location>
        <begin position="81"/>
        <end position="101"/>
    </location>
</feature>
<evidence type="ECO:0008006" key="4">
    <source>
        <dbReference type="Google" id="ProtNLM"/>
    </source>
</evidence>
<gene>
    <name evidence="2" type="ORF">SAMN05216452_1767</name>
</gene>